<sequence length="167" mass="19005">MDGATYHKRVLDPRPTIRWNEPEISDWFTSKSVSHTIGMLKKELLDLVAKVGGRKRYTTRETAREHGHSVAFTPPYHPELQPIELAWATLKNRIAQDPASSMDELKEKIANGLREIGESQLLLKMYDKARMQYGIVHIHSSAPGTAFETSARMLNSQSCHESRRLHA</sequence>
<evidence type="ECO:0000259" key="1">
    <source>
        <dbReference type="Pfam" id="PF13358"/>
    </source>
</evidence>
<evidence type="ECO:0000313" key="3">
    <source>
        <dbReference type="Proteomes" id="UP001146120"/>
    </source>
</evidence>
<dbReference type="EMBL" id="DAKRPA010000051">
    <property type="protein sequence ID" value="DBA01251.1"/>
    <property type="molecule type" value="Genomic_DNA"/>
</dbReference>
<evidence type="ECO:0000313" key="2">
    <source>
        <dbReference type="EMBL" id="DBA01251.1"/>
    </source>
</evidence>
<reference evidence="2" key="2">
    <citation type="journal article" date="2023" name="Microbiol Resour">
        <title>Decontamination and Annotation of the Draft Genome Sequence of the Oomycete Lagenidium giganteum ARSEF 373.</title>
        <authorList>
            <person name="Morgan W.R."/>
            <person name="Tartar A."/>
        </authorList>
    </citation>
    <scope>NUCLEOTIDE SEQUENCE</scope>
    <source>
        <strain evidence="2">ARSEF 373</strain>
    </source>
</reference>
<comment type="caution">
    <text evidence="2">The sequence shown here is derived from an EMBL/GenBank/DDBJ whole genome shotgun (WGS) entry which is preliminary data.</text>
</comment>
<organism evidence="2 3">
    <name type="scientific">Lagenidium giganteum</name>
    <dbReference type="NCBI Taxonomy" id="4803"/>
    <lineage>
        <taxon>Eukaryota</taxon>
        <taxon>Sar</taxon>
        <taxon>Stramenopiles</taxon>
        <taxon>Oomycota</taxon>
        <taxon>Peronosporomycetes</taxon>
        <taxon>Pythiales</taxon>
        <taxon>Pythiaceae</taxon>
    </lineage>
</organism>
<dbReference type="PANTHER" id="PTHR33939:SF1">
    <property type="entry name" value="DUF4371 DOMAIN-CONTAINING PROTEIN"/>
    <property type="match status" value="1"/>
</dbReference>
<dbReference type="Gene3D" id="3.30.420.10">
    <property type="entry name" value="Ribonuclease H-like superfamily/Ribonuclease H"/>
    <property type="match status" value="1"/>
</dbReference>
<accession>A0AAV2Z4D5</accession>
<protein>
    <recommendedName>
        <fullName evidence="1">Tc1-like transposase DDE domain-containing protein</fullName>
    </recommendedName>
</protein>
<dbReference type="InterPro" id="IPR036397">
    <property type="entry name" value="RNaseH_sf"/>
</dbReference>
<proteinExistence type="predicted"/>
<reference evidence="2" key="1">
    <citation type="submission" date="2022-11" db="EMBL/GenBank/DDBJ databases">
        <authorList>
            <person name="Morgan W.R."/>
            <person name="Tartar A."/>
        </authorList>
    </citation>
    <scope>NUCLEOTIDE SEQUENCE</scope>
    <source>
        <strain evidence="2">ARSEF 373</strain>
    </source>
</reference>
<dbReference type="Proteomes" id="UP001146120">
    <property type="component" value="Unassembled WGS sequence"/>
</dbReference>
<dbReference type="Pfam" id="PF13358">
    <property type="entry name" value="DDE_3"/>
    <property type="match status" value="1"/>
</dbReference>
<feature type="domain" description="Tc1-like transposase DDE" evidence="1">
    <location>
        <begin position="58"/>
        <end position="106"/>
    </location>
</feature>
<dbReference type="AlphaFoldDB" id="A0AAV2Z4D5"/>
<name>A0AAV2Z4D5_9STRA</name>
<dbReference type="GO" id="GO:0003676">
    <property type="term" value="F:nucleic acid binding"/>
    <property type="evidence" value="ECO:0007669"/>
    <property type="project" value="InterPro"/>
</dbReference>
<dbReference type="PANTHER" id="PTHR33939">
    <property type="entry name" value="PROTEIN CBG22215"/>
    <property type="match status" value="1"/>
</dbReference>
<keyword evidence="3" id="KW-1185">Reference proteome</keyword>
<gene>
    <name evidence="2" type="ORF">N0F65_010843</name>
</gene>
<dbReference type="InterPro" id="IPR038717">
    <property type="entry name" value="Tc1-like_DDE_dom"/>
</dbReference>